<keyword evidence="4" id="KW-1185">Reference proteome</keyword>
<keyword evidence="1 3" id="KW-0456">Lyase</keyword>
<dbReference type="AlphaFoldDB" id="A0A140L5J8"/>
<reference evidence="3 4" key="1">
    <citation type="submission" date="2015-12" db="EMBL/GenBank/DDBJ databases">
        <title>Draft genome sequnece of Fervidicola ferrireducens strain Y170.</title>
        <authorList>
            <person name="Patel B.K."/>
        </authorList>
    </citation>
    <scope>NUCLEOTIDE SEQUENCE [LARGE SCALE GENOMIC DNA]</scope>
    <source>
        <strain evidence="3 4">Y170</strain>
    </source>
</reference>
<organism evidence="3 4">
    <name type="scientific">Fervidicola ferrireducens</name>
    <dbReference type="NCBI Taxonomy" id="520764"/>
    <lineage>
        <taxon>Bacteria</taxon>
        <taxon>Bacillati</taxon>
        <taxon>Bacillota</taxon>
        <taxon>Clostridia</taxon>
        <taxon>Thermosediminibacterales</taxon>
        <taxon>Thermosediminibacteraceae</taxon>
        <taxon>Fervidicola</taxon>
    </lineage>
</organism>
<sequence length="100" mass="11199">MKKLAVVINPKDNVATAVQDLKKGQEVNVDLDGKIVKVNLLDDIPFGHKFALVDIDLGKEVIKYGEVIGRTTRPIKTGEHVHVHNFESLRGRGDWEEEGR</sequence>
<evidence type="ECO:0000256" key="1">
    <source>
        <dbReference type="ARBA" id="ARBA00023239"/>
    </source>
</evidence>
<dbReference type="PANTHER" id="PTHR30536">
    <property type="entry name" value="ALTRONATE/GALACTARATE DEHYDRATASE"/>
    <property type="match status" value="1"/>
</dbReference>
<dbReference type="PANTHER" id="PTHR30536:SF5">
    <property type="entry name" value="ALTRONATE DEHYDRATASE"/>
    <property type="match status" value="1"/>
</dbReference>
<evidence type="ECO:0000259" key="2">
    <source>
        <dbReference type="SMART" id="SM00858"/>
    </source>
</evidence>
<dbReference type="FunFam" id="2.30.130.110:FF:000003">
    <property type="entry name" value="D-galactarate dehydratase"/>
    <property type="match status" value="1"/>
</dbReference>
<dbReference type="GO" id="GO:0019698">
    <property type="term" value="P:D-galacturonate catabolic process"/>
    <property type="evidence" value="ECO:0007669"/>
    <property type="project" value="TreeGrafter"/>
</dbReference>
<proteinExistence type="predicted"/>
<gene>
    <name evidence="3" type="primary">uxaA</name>
    <name evidence="3" type="ORF">AN618_17330</name>
</gene>
<dbReference type="RefSeq" id="WP_066353976.1">
    <property type="nucleotide sequence ID" value="NZ_LOED01000023.1"/>
</dbReference>
<dbReference type="InterPro" id="IPR052172">
    <property type="entry name" value="UxaA_altronate/galactarate_dh"/>
</dbReference>
<dbReference type="SMART" id="SM00858">
    <property type="entry name" value="SAF"/>
    <property type="match status" value="1"/>
</dbReference>
<dbReference type="STRING" id="520764.AN618_17330"/>
<dbReference type="Gene3D" id="2.30.130.110">
    <property type="match status" value="1"/>
</dbReference>
<evidence type="ECO:0000313" key="4">
    <source>
        <dbReference type="Proteomes" id="UP000070427"/>
    </source>
</evidence>
<accession>A0A140L5J8</accession>
<dbReference type="InterPro" id="IPR044144">
    <property type="entry name" value="SAF_UxaA/GarD"/>
</dbReference>
<evidence type="ECO:0000313" key="3">
    <source>
        <dbReference type="EMBL" id="KXG75823.1"/>
    </source>
</evidence>
<dbReference type="Pfam" id="PF08666">
    <property type="entry name" value="SAF"/>
    <property type="match status" value="1"/>
</dbReference>
<protein>
    <submittedName>
        <fullName evidence="3">Altronate dehydratase</fullName>
        <ecNumber evidence="3">4.2.1.7</ecNumber>
    </submittedName>
</protein>
<feature type="domain" description="SAF" evidence="2">
    <location>
        <begin position="12"/>
        <end position="87"/>
    </location>
</feature>
<name>A0A140L5J8_9FIRM</name>
<dbReference type="GO" id="GO:0008789">
    <property type="term" value="F:altronate dehydratase activity"/>
    <property type="evidence" value="ECO:0007669"/>
    <property type="project" value="UniProtKB-EC"/>
</dbReference>
<dbReference type="InterPro" id="IPR013974">
    <property type="entry name" value="SAF"/>
</dbReference>
<dbReference type="EC" id="4.2.1.7" evidence="3"/>
<dbReference type="InParanoid" id="A0A140L5J8"/>
<dbReference type="Proteomes" id="UP000070427">
    <property type="component" value="Unassembled WGS sequence"/>
</dbReference>
<dbReference type="CDD" id="cd11613">
    <property type="entry name" value="SAF_AH_GD"/>
    <property type="match status" value="1"/>
</dbReference>
<dbReference type="OrthoDB" id="9804574at2"/>
<dbReference type="EMBL" id="LOED01000023">
    <property type="protein sequence ID" value="KXG75823.1"/>
    <property type="molecule type" value="Genomic_DNA"/>
</dbReference>
<comment type="caution">
    <text evidence="3">The sequence shown here is derived from an EMBL/GenBank/DDBJ whole genome shotgun (WGS) entry which is preliminary data.</text>
</comment>